<accession>A0A382BT39</accession>
<dbReference type="Pfam" id="PF21088">
    <property type="entry name" value="MS_channel_1st"/>
    <property type="match status" value="1"/>
</dbReference>
<dbReference type="Gene3D" id="2.30.30.60">
    <property type="match status" value="1"/>
</dbReference>
<dbReference type="SUPFAM" id="SSF50182">
    <property type="entry name" value="Sm-like ribonucleoproteins"/>
    <property type="match status" value="1"/>
</dbReference>
<comment type="subcellular location">
    <subcellularLocation>
        <location evidence="1">Cell membrane</location>
        <topology evidence="1">Multi-pass membrane protein</topology>
    </subcellularLocation>
</comment>
<dbReference type="Gene3D" id="1.10.287.1260">
    <property type="match status" value="1"/>
</dbReference>
<evidence type="ECO:0000256" key="3">
    <source>
        <dbReference type="ARBA" id="ARBA00022475"/>
    </source>
</evidence>
<evidence type="ECO:0000259" key="10">
    <source>
        <dbReference type="Pfam" id="PF21088"/>
    </source>
</evidence>
<feature type="domain" description="Mechanosensitive ion channel transmembrane helices 2/3" evidence="10">
    <location>
        <begin position="61"/>
        <end position="102"/>
    </location>
</feature>
<gene>
    <name evidence="11" type="ORF">METZ01_LOCUS169633</name>
</gene>
<evidence type="ECO:0008006" key="12">
    <source>
        <dbReference type="Google" id="ProtNLM"/>
    </source>
</evidence>
<dbReference type="InterPro" id="IPR011014">
    <property type="entry name" value="MscS_channel_TM-2"/>
</dbReference>
<feature type="transmembrane region" description="Helical" evidence="7">
    <location>
        <begin position="17"/>
        <end position="38"/>
    </location>
</feature>
<dbReference type="InterPro" id="IPR049142">
    <property type="entry name" value="MS_channel_1st"/>
</dbReference>
<feature type="domain" description="Mechanosensitive ion channel MscS C-terminal" evidence="9">
    <location>
        <begin position="179"/>
        <end position="258"/>
    </location>
</feature>
<dbReference type="InterPro" id="IPR023408">
    <property type="entry name" value="MscS_beta-dom_sf"/>
</dbReference>
<dbReference type="InterPro" id="IPR010920">
    <property type="entry name" value="LSM_dom_sf"/>
</dbReference>
<dbReference type="PANTHER" id="PTHR30221">
    <property type="entry name" value="SMALL-CONDUCTANCE MECHANOSENSITIVE CHANNEL"/>
    <property type="match status" value="1"/>
</dbReference>
<dbReference type="Pfam" id="PF00924">
    <property type="entry name" value="MS_channel_2nd"/>
    <property type="match status" value="1"/>
</dbReference>
<dbReference type="SUPFAM" id="SSF82689">
    <property type="entry name" value="Mechanosensitive channel protein MscS (YggB), C-terminal domain"/>
    <property type="match status" value="1"/>
</dbReference>
<dbReference type="InterPro" id="IPR049278">
    <property type="entry name" value="MS_channel_C"/>
</dbReference>
<keyword evidence="3" id="KW-1003">Cell membrane</keyword>
<dbReference type="InterPro" id="IPR006685">
    <property type="entry name" value="MscS_channel_2nd"/>
</dbReference>
<feature type="transmembrane region" description="Helical" evidence="7">
    <location>
        <begin position="58"/>
        <end position="81"/>
    </location>
</feature>
<evidence type="ECO:0000256" key="1">
    <source>
        <dbReference type="ARBA" id="ARBA00004651"/>
    </source>
</evidence>
<dbReference type="GO" id="GO:0005886">
    <property type="term" value="C:plasma membrane"/>
    <property type="evidence" value="ECO:0007669"/>
    <property type="project" value="UniProtKB-SubCell"/>
</dbReference>
<dbReference type="InterPro" id="IPR011066">
    <property type="entry name" value="MscS_channel_C_sf"/>
</dbReference>
<protein>
    <recommendedName>
        <fullName evidence="12">Mechanosensitive ion channel protein</fullName>
    </recommendedName>
</protein>
<dbReference type="InterPro" id="IPR008910">
    <property type="entry name" value="MSC_TM_helix"/>
</dbReference>
<keyword evidence="5 7" id="KW-1133">Transmembrane helix</keyword>
<evidence type="ECO:0000256" key="4">
    <source>
        <dbReference type="ARBA" id="ARBA00022692"/>
    </source>
</evidence>
<dbReference type="PANTHER" id="PTHR30221:SF1">
    <property type="entry name" value="SMALL-CONDUCTANCE MECHANOSENSITIVE CHANNEL"/>
    <property type="match status" value="1"/>
</dbReference>
<evidence type="ECO:0000259" key="9">
    <source>
        <dbReference type="Pfam" id="PF21082"/>
    </source>
</evidence>
<dbReference type="AlphaFoldDB" id="A0A382BT39"/>
<feature type="transmembrane region" description="Helical" evidence="7">
    <location>
        <begin position="87"/>
        <end position="117"/>
    </location>
</feature>
<dbReference type="Pfam" id="PF05552">
    <property type="entry name" value="MS_channel_1st_1"/>
    <property type="match status" value="1"/>
</dbReference>
<feature type="domain" description="Mechanosensitive ion channel MscS" evidence="8">
    <location>
        <begin position="104"/>
        <end position="169"/>
    </location>
</feature>
<organism evidence="11">
    <name type="scientific">marine metagenome</name>
    <dbReference type="NCBI Taxonomy" id="408172"/>
    <lineage>
        <taxon>unclassified sequences</taxon>
        <taxon>metagenomes</taxon>
        <taxon>ecological metagenomes</taxon>
    </lineage>
</organism>
<reference evidence="11" key="1">
    <citation type="submission" date="2018-05" db="EMBL/GenBank/DDBJ databases">
        <authorList>
            <person name="Lanie J.A."/>
            <person name="Ng W.-L."/>
            <person name="Kazmierczak K.M."/>
            <person name="Andrzejewski T.M."/>
            <person name="Davidsen T.M."/>
            <person name="Wayne K.J."/>
            <person name="Tettelin H."/>
            <person name="Glass J.I."/>
            <person name="Rusch D."/>
            <person name="Podicherti R."/>
            <person name="Tsui H.-C.T."/>
            <person name="Winkler M.E."/>
        </authorList>
    </citation>
    <scope>NUCLEOTIDE SEQUENCE</scope>
</reference>
<dbReference type="Gene3D" id="3.30.70.100">
    <property type="match status" value="1"/>
</dbReference>
<dbReference type="InterPro" id="IPR045275">
    <property type="entry name" value="MscS_archaea/bacteria_type"/>
</dbReference>
<evidence type="ECO:0000313" key="11">
    <source>
        <dbReference type="EMBL" id="SVB16779.1"/>
    </source>
</evidence>
<sequence length="273" mass="29819">MEIPENIGALSALLTNFALRAMMAVVIFFVGRWAAQMFTKLAKRLMARADVEDTLQQFLGNLLYALLLTFVIIATISQLGVQTTSLIAVLGAAGLAVGLALQGSLSNFAAGVLLVAFRPYRVGDYIDGGGVSGTVHDMQIFTTVLRSPDNKTVIVPNSQMMNGNIVNYSANDTRRVDLVAGCGYSDDLDKVRAILEEIVAGEERVLEDPGPTIAVSELGDSSVNFIVRPWAKTSDYWPVYFALTEQIKKRFDEEGISIPFPQRDVHLYQHDAD</sequence>
<evidence type="ECO:0000256" key="5">
    <source>
        <dbReference type="ARBA" id="ARBA00022989"/>
    </source>
</evidence>
<comment type="similarity">
    <text evidence="2">Belongs to the MscS (TC 1.A.23) family.</text>
</comment>
<name>A0A382BT39_9ZZZZ</name>
<dbReference type="EMBL" id="UINC01031162">
    <property type="protein sequence ID" value="SVB16779.1"/>
    <property type="molecule type" value="Genomic_DNA"/>
</dbReference>
<evidence type="ECO:0000256" key="6">
    <source>
        <dbReference type="ARBA" id="ARBA00023136"/>
    </source>
</evidence>
<keyword evidence="6 7" id="KW-0472">Membrane</keyword>
<evidence type="ECO:0000256" key="7">
    <source>
        <dbReference type="SAM" id="Phobius"/>
    </source>
</evidence>
<dbReference type="GO" id="GO:0008381">
    <property type="term" value="F:mechanosensitive monoatomic ion channel activity"/>
    <property type="evidence" value="ECO:0007669"/>
    <property type="project" value="InterPro"/>
</dbReference>
<evidence type="ECO:0000259" key="8">
    <source>
        <dbReference type="Pfam" id="PF00924"/>
    </source>
</evidence>
<evidence type="ECO:0000256" key="2">
    <source>
        <dbReference type="ARBA" id="ARBA00008017"/>
    </source>
</evidence>
<keyword evidence="4 7" id="KW-0812">Transmembrane</keyword>
<dbReference type="Pfam" id="PF21082">
    <property type="entry name" value="MS_channel_3rd"/>
    <property type="match status" value="1"/>
</dbReference>
<proteinExistence type="inferred from homology"/>
<dbReference type="SUPFAM" id="SSF82861">
    <property type="entry name" value="Mechanosensitive channel protein MscS (YggB), transmembrane region"/>
    <property type="match status" value="1"/>
</dbReference>